<gene>
    <name evidence="4" type="ORF">D9756_006036</name>
</gene>
<feature type="domain" description="AMP-dependent synthetase/ligase" evidence="2">
    <location>
        <begin position="52"/>
        <end position="426"/>
    </location>
</feature>
<dbReference type="InterPro" id="IPR025110">
    <property type="entry name" value="AMP-bd_C"/>
</dbReference>
<dbReference type="CDD" id="cd05911">
    <property type="entry name" value="Firefly_Luc_like"/>
    <property type="match status" value="1"/>
</dbReference>
<dbReference type="Gene3D" id="3.30.300.30">
    <property type="match status" value="1"/>
</dbReference>
<evidence type="ECO:0008006" key="6">
    <source>
        <dbReference type="Google" id="ProtNLM"/>
    </source>
</evidence>
<dbReference type="GO" id="GO:0003735">
    <property type="term" value="F:structural constituent of ribosome"/>
    <property type="evidence" value="ECO:0007669"/>
    <property type="project" value="InterPro"/>
</dbReference>
<dbReference type="PANTHER" id="PTHR24096:SF422">
    <property type="entry name" value="BCDNA.GH02901"/>
    <property type="match status" value="1"/>
</dbReference>
<evidence type="ECO:0000313" key="4">
    <source>
        <dbReference type="EMBL" id="KAF5352345.1"/>
    </source>
</evidence>
<dbReference type="Pfam" id="PF13741">
    <property type="entry name" value="MRP-S25"/>
    <property type="match status" value="1"/>
</dbReference>
<dbReference type="OrthoDB" id="6509636at2759"/>
<protein>
    <recommendedName>
        <fullName evidence="6">37S ribosomal protein S25, mitochondrial</fullName>
    </recommendedName>
</protein>
<dbReference type="Pfam" id="PF13193">
    <property type="entry name" value="AMP-binding_C"/>
    <property type="match status" value="1"/>
</dbReference>
<keyword evidence="5" id="KW-1185">Reference proteome</keyword>
<dbReference type="PANTHER" id="PTHR24096">
    <property type="entry name" value="LONG-CHAIN-FATTY-ACID--COA LIGASE"/>
    <property type="match status" value="1"/>
</dbReference>
<evidence type="ECO:0000313" key="5">
    <source>
        <dbReference type="Proteomes" id="UP000559027"/>
    </source>
</evidence>
<dbReference type="InterPro" id="IPR000873">
    <property type="entry name" value="AMP-dep_synth/lig_dom"/>
</dbReference>
<evidence type="ECO:0000259" key="3">
    <source>
        <dbReference type="Pfam" id="PF13193"/>
    </source>
</evidence>
<sequence length="930" mass="104484">MEFRVDEPEPYIPDHLSIPQFMFDTTVVPRPQRPSGTPYFIEDATGRGVFEAEAKQRSYALAKAFRLKWGLGKDDVVCLLSPNDVDYGIAVWAVHLLGGIVTPGNPSYTVEELAHQIKLTKSVLVIAHSACQKTVLAAARVAGLSKSRIVYIRDAPDGHAPTLDSLITFGESSREKFEERRFSIGEAREALAFLSLSSGTTGKPKAVAISHFAVIANVLQTVAHWRINDPSWPNKFMCPGDVAMGVLPFFREYLRLQPSPETHIPLDIYGLVVNLHFQLFCGMSIVVVPKFNFTQFLKSIDKYRITNLYLVPPQIVLLCKQEATKQYDFGHVKFCMSGAAPLSGELVASLRQVLPNAVIGQGYGLTEAVASVCLIPPEAKDVTVGSSGRLLPGIKARVIKADGSLAGEGEQGELLITGPSMASCYLDNPKATKETFVDFWVRTGDEVIFRNNEIFIVDRLKEILKVKGFQVTPAELEGHLLLHPDVTDSCVVSIPDDYSGELPLAYVVLRPQAAARIKGNPKAAQQLKQVIFKHVADAKAQYKWLTGGIEFIDVIPKNPAGKILRRVLREQARSLPRPANLRARLQLPNGGFREILCHRSAAGPDPARVTEIQAPTSLTVMFYRVRVRRPHLPSTFRPKVMVRRFANQVHQQVSRLMRADFISKEPVWYKAVLQYPPLPLPPRAPPPRTDYDDRTPKPSFVPGQRMNLRKPKLRPLPVQYIEDDIRRQFFRDHPFEAFRPRTMVEGGEIEPPHAVTGEAWTRLRQRGRNPTPEDAIRFAVNLHQYHNLSLSEAYLRAVAQFRALRSEHHIATTYAALEAEHHGSVFENTEIQNMFEKERKVLESWKQEEQMDESALVAKKRWKAIVERNIGENEWTKGEEYVRLWKANIKPEYAPQLTEPIAEAPANTSSPRPNVVPSENAHVHVTTPRQ</sequence>
<dbReference type="GO" id="GO:0016405">
    <property type="term" value="F:CoA-ligase activity"/>
    <property type="evidence" value="ECO:0007669"/>
    <property type="project" value="TreeGrafter"/>
</dbReference>
<dbReference type="InterPro" id="IPR020845">
    <property type="entry name" value="AMP-binding_CS"/>
</dbReference>
<dbReference type="AlphaFoldDB" id="A0A8H5FWI2"/>
<dbReference type="Pfam" id="PF00501">
    <property type="entry name" value="AMP-binding"/>
    <property type="match status" value="1"/>
</dbReference>
<feature type="region of interest" description="Disordered" evidence="1">
    <location>
        <begin position="680"/>
        <end position="705"/>
    </location>
</feature>
<reference evidence="4 5" key="1">
    <citation type="journal article" date="2020" name="ISME J.">
        <title>Uncovering the hidden diversity of litter-decomposition mechanisms in mushroom-forming fungi.</title>
        <authorList>
            <person name="Floudas D."/>
            <person name="Bentzer J."/>
            <person name="Ahren D."/>
            <person name="Johansson T."/>
            <person name="Persson P."/>
            <person name="Tunlid A."/>
        </authorList>
    </citation>
    <scope>NUCLEOTIDE SEQUENCE [LARGE SCALE GENOMIC DNA]</scope>
    <source>
        <strain evidence="4 5">CBS 146.42</strain>
    </source>
</reference>
<dbReference type="EMBL" id="JAACJO010000011">
    <property type="protein sequence ID" value="KAF5352345.1"/>
    <property type="molecule type" value="Genomic_DNA"/>
</dbReference>
<dbReference type="Proteomes" id="UP000559027">
    <property type="component" value="Unassembled WGS sequence"/>
</dbReference>
<feature type="region of interest" description="Disordered" evidence="1">
    <location>
        <begin position="899"/>
        <end position="930"/>
    </location>
</feature>
<evidence type="ECO:0000256" key="1">
    <source>
        <dbReference type="SAM" id="MobiDB-lite"/>
    </source>
</evidence>
<evidence type="ECO:0000259" key="2">
    <source>
        <dbReference type="Pfam" id="PF00501"/>
    </source>
</evidence>
<feature type="domain" description="AMP-binding enzyme C-terminal" evidence="3">
    <location>
        <begin position="475"/>
        <end position="562"/>
    </location>
</feature>
<dbReference type="SUPFAM" id="SSF56801">
    <property type="entry name" value="Acetyl-CoA synthetase-like"/>
    <property type="match status" value="1"/>
</dbReference>
<dbReference type="PROSITE" id="PS00455">
    <property type="entry name" value="AMP_BINDING"/>
    <property type="match status" value="1"/>
</dbReference>
<name>A0A8H5FWI2_9AGAR</name>
<dbReference type="GO" id="GO:0005763">
    <property type="term" value="C:mitochondrial small ribosomal subunit"/>
    <property type="evidence" value="ECO:0007669"/>
    <property type="project" value="InterPro"/>
</dbReference>
<dbReference type="Gene3D" id="3.40.50.12780">
    <property type="entry name" value="N-terminal domain of ligase-like"/>
    <property type="match status" value="1"/>
</dbReference>
<dbReference type="InterPro" id="IPR045851">
    <property type="entry name" value="AMP-bd_C_sf"/>
</dbReference>
<comment type="caution">
    <text evidence="4">The sequence shown here is derived from an EMBL/GenBank/DDBJ whole genome shotgun (WGS) entry which is preliminary data.</text>
</comment>
<proteinExistence type="predicted"/>
<dbReference type="InterPro" id="IPR042099">
    <property type="entry name" value="ANL_N_sf"/>
</dbReference>
<dbReference type="InterPro" id="IPR016939">
    <property type="entry name" value="Ribosomal_mS23_fun"/>
</dbReference>
<accession>A0A8H5FWI2</accession>
<organism evidence="4 5">
    <name type="scientific">Leucocoprinus leucothites</name>
    <dbReference type="NCBI Taxonomy" id="201217"/>
    <lineage>
        <taxon>Eukaryota</taxon>
        <taxon>Fungi</taxon>
        <taxon>Dikarya</taxon>
        <taxon>Basidiomycota</taxon>
        <taxon>Agaricomycotina</taxon>
        <taxon>Agaricomycetes</taxon>
        <taxon>Agaricomycetidae</taxon>
        <taxon>Agaricales</taxon>
        <taxon>Agaricineae</taxon>
        <taxon>Agaricaceae</taxon>
        <taxon>Leucocoprinus</taxon>
    </lineage>
</organism>